<sequence length="380" mass="42412">MAISGWVQKNTAMFFRIHLQSLDPSPSGPLAVIPDGHAEGCGVSPHFEKLNCKEARPIFRDFPMLPRSGLFLISLGLFLVVILSLDSALSCNWSFAFPTRVLLSFPVQAGWRLLISPEKSCADDSPFIALVSLSAASDFRGRQLVRSTWGGVSRVNNRRVRLVFVLGAVQSPSVQSAIEAEAREFEDIIQHEAPEKYVHLTYKLITAVQWLAASCPQAKFMVKVDTDTVLDIQKMGDYLISKETEKNVAVGVLRREIPVERDLSHPNYQDPWTYPHPTYPPYLAGPCYVLSMDLVEKIAAKFSTLPLLSNEDCFVGLSLQVLGVTPQDSAPQAEINAFWGTTDARLKDLRLLTAVHPIPLDKREHFWKAMTQRSNVNHEV</sequence>
<evidence type="ECO:0000256" key="6">
    <source>
        <dbReference type="ARBA" id="ARBA00022968"/>
    </source>
</evidence>
<dbReference type="Pfam" id="PF01762">
    <property type="entry name" value="Galactosyl_T"/>
    <property type="match status" value="1"/>
</dbReference>
<dbReference type="InParanoid" id="A0A1D3D119"/>
<dbReference type="PANTHER" id="PTHR11214">
    <property type="entry name" value="BETA-1,3-N-ACETYLGLUCOSAMINYLTRANSFERASE"/>
    <property type="match status" value="1"/>
</dbReference>
<keyword evidence="6 10" id="KW-0735">Signal-anchor</keyword>
<keyword evidence="5 10" id="KW-0812">Transmembrane</keyword>
<evidence type="ECO:0000256" key="1">
    <source>
        <dbReference type="ARBA" id="ARBA00004323"/>
    </source>
</evidence>
<keyword evidence="9 10" id="KW-0472">Membrane</keyword>
<keyword evidence="12" id="KW-1185">Reference proteome</keyword>
<feature type="transmembrane region" description="Helical" evidence="10">
    <location>
        <begin position="69"/>
        <end position="89"/>
    </location>
</feature>
<dbReference type="GO" id="GO:0000139">
    <property type="term" value="C:Golgi membrane"/>
    <property type="evidence" value="ECO:0007669"/>
    <property type="project" value="UniProtKB-SubCell"/>
</dbReference>
<evidence type="ECO:0000256" key="7">
    <source>
        <dbReference type="ARBA" id="ARBA00022989"/>
    </source>
</evidence>
<dbReference type="InterPro" id="IPR002659">
    <property type="entry name" value="Glyco_trans_31"/>
</dbReference>
<dbReference type="AlphaFoldDB" id="A0A1D3D119"/>
<comment type="subcellular location">
    <subcellularLocation>
        <location evidence="1 10">Golgi apparatus membrane</location>
        <topology evidence="1 10">Single-pass type II membrane protein</topology>
    </subcellularLocation>
</comment>
<evidence type="ECO:0000256" key="9">
    <source>
        <dbReference type="ARBA" id="ARBA00023136"/>
    </source>
</evidence>
<reference evidence="11 12" key="1">
    <citation type="journal article" date="2016" name="BMC Genomics">
        <title>Comparative genomics reveals Cyclospora cayetanensis possesses coccidia-like metabolism and invasion components but unique surface antigens.</title>
        <authorList>
            <person name="Liu S."/>
            <person name="Wang L."/>
            <person name="Zheng H."/>
            <person name="Xu Z."/>
            <person name="Roellig D.M."/>
            <person name="Li N."/>
            <person name="Frace M.A."/>
            <person name="Tang K."/>
            <person name="Arrowood M.J."/>
            <person name="Moss D.M."/>
            <person name="Zhang L."/>
            <person name="Feng Y."/>
            <person name="Xiao L."/>
        </authorList>
    </citation>
    <scope>NUCLEOTIDE SEQUENCE [LARGE SCALE GENOMIC DNA]</scope>
    <source>
        <strain evidence="11 12">CHN_HEN01</strain>
    </source>
</reference>
<evidence type="ECO:0000256" key="5">
    <source>
        <dbReference type="ARBA" id="ARBA00022692"/>
    </source>
</evidence>
<dbReference type="Gene3D" id="3.90.550.50">
    <property type="match status" value="1"/>
</dbReference>
<dbReference type="PANTHER" id="PTHR11214:SF3">
    <property type="entry name" value="BETA-1,3-GALACTOSYLTRANSFERASE 6"/>
    <property type="match status" value="1"/>
</dbReference>
<evidence type="ECO:0000256" key="3">
    <source>
        <dbReference type="ARBA" id="ARBA00022676"/>
    </source>
</evidence>
<dbReference type="EC" id="2.4.1.-" evidence="10"/>
<dbReference type="VEuPathDB" id="ToxoDB:cyc_05763"/>
<keyword evidence="3 10" id="KW-0328">Glycosyltransferase</keyword>
<evidence type="ECO:0000313" key="11">
    <source>
        <dbReference type="EMBL" id="OEH77135.1"/>
    </source>
</evidence>
<protein>
    <recommendedName>
        <fullName evidence="10">Hexosyltransferase</fullName>
        <ecNumber evidence="10">2.4.1.-</ecNumber>
    </recommendedName>
</protein>
<dbReference type="Proteomes" id="UP000095192">
    <property type="component" value="Unassembled WGS sequence"/>
</dbReference>
<evidence type="ECO:0000256" key="4">
    <source>
        <dbReference type="ARBA" id="ARBA00022679"/>
    </source>
</evidence>
<keyword evidence="8 10" id="KW-0333">Golgi apparatus</keyword>
<dbReference type="EMBL" id="JROU02001199">
    <property type="protein sequence ID" value="OEH77135.1"/>
    <property type="molecule type" value="Genomic_DNA"/>
</dbReference>
<organism evidence="11 12">
    <name type="scientific">Cyclospora cayetanensis</name>
    <dbReference type="NCBI Taxonomy" id="88456"/>
    <lineage>
        <taxon>Eukaryota</taxon>
        <taxon>Sar</taxon>
        <taxon>Alveolata</taxon>
        <taxon>Apicomplexa</taxon>
        <taxon>Conoidasida</taxon>
        <taxon>Coccidia</taxon>
        <taxon>Eucoccidiorida</taxon>
        <taxon>Eimeriorina</taxon>
        <taxon>Eimeriidae</taxon>
        <taxon>Cyclospora</taxon>
    </lineage>
</organism>
<dbReference type="VEuPathDB" id="ToxoDB:LOC34622069"/>
<gene>
    <name evidence="11" type="ORF">cyc_05763</name>
</gene>
<dbReference type="GO" id="GO:0006493">
    <property type="term" value="P:protein O-linked glycosylation"/>
    <property type="evidence" value="ECO:0007669"/>
    <property type="project" value="TreeGrafter"/>
</dbReference>
<comment type="similarity">
    <text evidence="2 10">Belongs to the glycosyltransferase 31 family.</text>
</comment>
<evidence type="ECO:0000313" key="12">
    <source>
        <dbReference type="Proteomes" id="UP000095192"/>
    </source>
</evidence>
<accession>A0A1D3D119</accession>
<evidence type="ECO:0000256" key="10">
    <source>
        <dbReference type="RuleBase" id="RU363063"/>
    </source>
</evidence>
<evidence type="ECO:0000256" key="8">
    <source>
        <dbReference type="ARBA" id="ARBA00023034"/>
    </source>
</evidence>
<comment type="caution">
    <text evidence="11">The sequence shown here is derived from an EMBL/GenBank/DDBJ whole genome shotgun (WGS) entry which is preliminary data.</text>
</comment>
<proteinExistence type="inferred from homology"/>
<name>A0A1D3D119_9EIME</name>
<keyword evidence="4" id="KW-0808">Transferase</keyword>
<dbReference type="GO" id="GO:0016758">
    <property type="term" value="F:hexosyltransferase activity"/>
    <property type="evidence" value="ECO:0007669"/>
    <property type="project" value="InterPro"/>
</dbReference>
<evidence type="ECO:0000256" key="2">
    <source>
        <dbReference type="ARBA" id="ARBA00008661"/>
    </source>
</evidence>
<keyword evidence="7 10" id="KW-1133">Transmembrane helix</keyword>